<dbReference type="PANTHER" id="PTHR30349">
    <property type="entry name" value="PHAGE INTEGRASE-RELATED"/>
    <property type="match status" value="1"/>
</dbReference>
<dbReference type="SUPFAM" id="SSF56349">
    <property type="entry name" value="DNA breaking-rejoining enzymes"/>
    <property type="match status" value="1"/>
</dbReference>
<dbReference type="InterPro" id="IPR050090">
    <property type="entry name" value="Tyrosine_recombinase_XerCD"/>
</dbReference>
<name>A0A060HE51_XYLFS</name>
<dbReference type="InterPro" id="IPR011010">
    <property type="entry name" value="DNA_brk_join_enz"/>
</dbReference>
<dbReference type="HOGENOM" id="CLU_049025_0_0_6"/>
<protein>
    <submittedName>
        <fullName evidence="4">Integrase</fullName>
    </submittedName>
</protein>
<keyword evidence="2" id="KW-0233">DNA recombination</keyword>
<evidence type="ECO:0000313" key="5">
    <source>
        <dbReference type="Proteomes" id="UP000027215"/>
    </source>
</evidence>
<dbReference type="PATRIC" id="fig|155920.8.peg.1509"/>
<dbReference type="EMBL" id="CP006696">
    <property type="protein sequence ID" value="AIC11222.1"/>
    <property type="molecule type" value="Genomic_DNA"/>
</dbReference>
<dbReference type="GO" id="GO:0015074">
    <property type="term" value="P:DNA integration"/>
    <property type="evidence" value="ECO:0007669"/>
    <property type="project" value="UniProtKB-KW"/>
</dbReference>
<dbReference type="InterPro" id="IPR013762">
    <property type="entry name" value="Integrase-like_cat_sf"/>
</dbReference>
<evidence type="ECO:0000256" key="1">
    <source>
        <dbReference type="ARBA" id="ARBA00022908"/>
    </source>
</evidence>
<reference evidence="4 5" key="1">
    <citation type="submission" date="2013-08" db="EMBL/GenBank/DDBJ databases">
        <authorList>
            <person name="Stouthamer R."/>
            <person name="Nunney L."/>
        </authorList>
    </citation>
    <scope>NUCLEOTIDE SEQUENCE [LARGE SCALE GENOMIC DNA]</scope>
    <source>
        <strain evidence="5">ann-1</strain>
    </source>
</reference>
<keyword evidence="1" id="KW-0229">DNA integration</keyword>
<dbReference type="AlphaFoldDB" id="A0A060HE51"/>
<dbReference type="GO" id="GO:0003677">
    <property type="term" value="F:DNA binding"/>
    <property type="evidence" value="ECO:0007669"/>
    <property type="project" value="InterPro"/>
</dbReference>
<dbReference type="PANTHER" id="PTHR30349:SF88">
    <property type="entry name" value="BLL1584 PROTEIN"/>
    <property type="match status" value="1"/>
</dbReference>
<organism evidence="4 5">
    <name type="scientific">Xylella fastidiosa subsp. sandyi Ann-1</name>
    <dbReference type="NCBI Taxonomy" id="155920"/>
    <lineage>
        <taxon>Bacteria</taxon>
        <taxon>Pseudomonadati</taxon>
        <taxon>Pseudomonadota</taxon>
        <taxon>Gammaproteobacteria</taxon>
        <taxon>Lysobacterales</taxon>
        <taxon>Lysobacteraceae</taxon>
        <taxon>Xylella</taxon>
    </lineage>
</organism>
<feature type="domain" description="Tyr recombinase" evidence="3">
    <location>
        <begin position="166"/>
        <end position="335"/>
    </location>
</feature>
<evidence type="ECO:0000259" key="3">
    <source>
        <dbReference type="PROSITE" id="PS51898"/>
    </source>
</evidence>
<evidence type="ECO:0000256" key="2">
    <source>
        <dbReference type="ARBA" id="ARBA00023172"/>
    </source>
</evidence>
<gene>
    <name evidence="4" type="ORF">D934_06450</name>
</gene>
<dbReference type="Pfam" id="PF00589">
    <property type="entry name" value="Phage_integrase"/>
    <property type="match status" value="1"/>
</dbReference>
<accession>A0A060HE51</accession>
<dbReference type="InterPro" id="IPR002104">
    <property type="entry name" value="Integrase_catalytic"/>
</dbReference>
<proteinExistence type="predicted"/>
<dbReference type="RefSeq" id="WP_230577887.1">
    <property type="nucleotide sequence ID" value="NZ_CP006696.1"/>
</dbReference>
<dbReference type="GO" id="GO:0006310">
    <property type="term" value="P:DNA recombination"/>
    <property type="evidence" value="ECO:0007669"/>
    <property type="project" value="UniProtKB-KW"/>
</dbReference>
<dbReference type="PROSITE" id="PS51898">
    <property type="entry name" value="TYR_RECOMBINASE"/>
    <property type="match status" value="1"/>
</dbReference>
<sequence length="369" mass="41578">MPPLFRIGEYWLEQRKGSTVWYKAWRDVTGCKQRASLGTRDFSAAKVALAQWFVQHTTLQNQPPTNVLLSTVLTRYMTQHGNKLASKDTAQRGVDMWNEFFGKSASVADITITRQEDFIKWLAEHGYTEGYCRRILGIGKSALNRSWKRGEITQVPFVELPRIGEPYPHYASREQIVCLLNTDMPEHIWAYFLIRLCTACRGDAARGLQRFQIDTDAKLVQLNPAGRQQTKKFRPTVPLLPALNAYIATVKPESYLVHWHGKPIKSIKTTWRKLRKRAGLPLWFVPKTIRHTLATWLRQRGVPACDVSGLLGHHAGGTTDAYAKFDPSYMGAARTALTAIVEQLASDVPKLRALLGVNLGSVISFSSAS</sequence>
<dbReference type="KEGG" id="xfs:D934_06450"/>
<dbReference type="Gene3D" id="1.10.443.10">
    <property type="entry name" value="Intergrase catalytic core"/>
    <property type="match status" value="1"/>
</dbReference>
<dbReference type="Proteomes" id="UP000027215">
    <property type="component" value="Chromosome"/>
</dbReference>
<evidence type="ECO:0000313" key="4">
    <source>
        <dbReference type="EMBL" id="AIC11222.1"/>
    </source>
</evidence>